<proteinExistence type="predicted"/>
<dbReference type="Pfam" id="PF02958">
    <property type="entry name" value="EcKL"/>
    <property type="match status" value="1"/>
</dbReference>
<dbReference type="SUPFAM" id="SSF56112">
    <property type="entry name" value="Protein kinase-like (PK-like)"/>
    <property type="match status" value="1"/>
</dbReference>
<feature type="domain" description="CHK kinase-like" evidence="2">
    <location>
        <begin position="116"/>
        <end position="283"/>
    </location>
</feature>
<dbReference type="SMART" id="SM00587">
    <property type="entry name" value="CHK"/>
    <property type="match status" value="1"/>
</dbReference>
<keyword evidence="4" id="KW-1185">Reference proteome</keyword>
<dbReference type="InterPro" id="IPR011009">
    <property type="entry name" value="Kinase-like_dom_sf"/>
</dbReference>
<dbReference type="Proteomes" id="UP001642540">
    <property type="component" value="Unassembled WGS sequence"/>
</dbReference>
<reference evidence="3 4" key="1">
    <citation type="submission" date="2024-08" db="EMBL/GenBank/DDBJ databases">
        <authorList>
            <person name="Cucini C."/>
            <person name="Frati F."/>
        </authorList>
    </citation>
    <scope>NUCLEOTIDE SEQUENCE [LARGE SCALE GENOMIC DNA]</scope>
</reference>
<protein>
    <recommendedName>
        <fullName evidence="2">CHK kinase-like domain-containing protein</fullName>
    </recommendedName>
</protein>
<name>A0ABP1PPJ1_9HEXA</name>
<feature type="compositionally biased region" description="Basic and acidic residues" evidence="1">
    <location>
        <begin position="34"/>
        <end position="45"/>
    </location>
</feature>
<dbReference type="Gene3D" id="3.90.1200.10">
    <property type="match status" value="1"/>
</dbReference>
<gene>
    <name evidence="3" type="ORF">ODALV1_LOCUS2300</name>
</gene>
<evidence type="ECO:0000259" key="2">
    <source>
        <dbReference type="SMART" id="SM00587"/>
    </source>
</evidence>
<evidence type="ECO:0000256" key="1">
    <source>
        <dbReference type="SAM" id="MobiDB-lite"/>
    </source>
</evidence>
<feature type="region of interest" description="Disordered" evidence="1">
    <location>
        <begin position="34"/>
        <end position="58"/>
    </location>
</feature>
<organism evidence="3 4">
    <name type="scientific">Orchesella dallaii</name>
    <dbReference type="NCBI Taxonomy" id="48710"/>
    <lineage>
        <taxon>Eukaryota</taxon>
        <taxon>Metazoa</taxon>
        <taxon>Ecdysozoa</taxon>
        <taxon>Arthropoda</taxon>
        <taxon>Hexapoda</taxon>
        <taxon>Collembola</taxon>
        <taxon>Entomobryomorpha</taxon>
        <taxon>Entomobryoidea</taxon>
        <taxon>Orchesellidae</taxon>
        <taxon>Orchesellinae</taxon>
        <taxon>Orchesella</taxon>
    </lineage>
</organism>
<evidence type="ECO:0000313" key="3">
    <source>
        <dbReference type="EMBL" id="CAL8072736.1"/>
    </source>
</evidence>
<dbReference type="PANTHER" id="PTHR11012">
    <property type="entry name" value="PROTEIN KINASE-LIKE DOMAIN-CONTAINING"/>
    <property type="match status" value="1"/>
</dbReference>
<sequence length="340" mass="39617">MGREDVNKPDNIIWVEGVILNNLEENGGIEAISKSESRSHVDNHSNQKSQSQQSITSTEELKISVGEIELKDESFLGDERIKPMSRIVSGKIKYFIGNREDNDEKFQYWIIKMPTFIQPNRSLLKMTNAGKREIAFYTQILPDIKSLIDNEFISFQKLVRESSHPKAREIQYKMSKLRPHLLNKLYNILIPAEPPLPNTLVHMDFWSENILFRMKEEDKETEVPVQEADLDCCIIDWQMVSYGRPTHDLALLLMLSLEPEDRRENGKQLLQYYFELFRKTAEYFDLTLPFDYEMIQKEFTNSCVLAALMAMASIEVVTMEESTQNRFFEALADLIDDNLL</sequence>
<dbReference type="PANTHER" id="PTHR11012:SF58">
    <property type="entry name" value="CHK KINASE-LIKE DOMAIN-CONTAINING PROTEIN"/>
    <property type="match status" value="1"/>
</dbReference>
<evidence type="ECO:0000313" key="4">
    <source>
        <dbReference type="Proteomes" id="UP001642540"/>
    </source>
</evidence>
<accession>A0ABP1PPJ1</accession>
<comment type="caution">
    <text evidence="3">The sequence shown here is derived from an EMBL/GenBank/DDBJ whole genome shotgun (WGS) entry which is preliminary data.</text>
</comment>
<dbReference type="EMBL" id="CAXLJM020000007">
    <property type="protein sequence ID" value="CAL8072736.1"/>
    <property type="molecule type" value="Genomic_DNA"/>
</dbReference>
<dbReference type="InterPro" id="IPR015897">
    <property type="entry name" value="CHK_kinase-like"/>
</dbReference>
<dbReference type="InterPro" id="IPR004119">
    <property type="entry name" value="EcKL"/>
</dbReference>